<gene>
    <name evidence="4" type="ORF">L798_03213</name>
</gene>
<dbReference type="InterPro" id="IPR052212">
    <property type="entry name" value="PH-like_domain"/>
</dbReference>
<proteinExistence type="predicted"/>
<evidence type="ECO:0000259" key="3">
    <source>
        <dbReference type="PROSITE" id="PS50003"/>
    </source>
</evidence>
<dbReference type="InterPro" id="IPR011993">
    <property type="entry name" value="PH-like_dom_sf"/>
</dbReference>
<accession>A0A067QIX4</accession>
<dbReference type="SUPFAM" id="SSF50729">
    <property type="entry name" value="PH domain-like"/>
    <property type="match status" value="1"/>
</dbReference>
<dbReference type="FunCoup" id="A0A067QIX4">
    <property type="interactions" value="256"/>
</dbReference>
<dbReference type="Gene3D" id="2.30.29.30">
    <property type="entry name" value="Pleckstrin-homology domain (PH domain)/Phosphotyrosine-binding domain (PTB)"/>
    <property type="match status" value="1"/>
</dbReference>
<dbReference type="InterPro" id="IPR001849">
    <property type="entry name" value="PH_domain"/>
</dbReference>
<dbReference type="EMBL" id="KK853470">
    <property type="protein sequence ID" value="KDR07384.1"/>
    <property type="molecule type" value="Genomic_DNA"/>
</dbReference>
<dbReference type="Pfam" id="PF00498">
    <property type="entry name" value="FHA"/>
    <property type="match status" value="1"/>
</dbReference>
<dbReference type="PANTHER" id="PTHR12156:SF5">
    <property type="entry name" value="FI18040P1"/>
    <property type="match status" value="1"/>
</dbReference>
<feature type="domain" description="PH" evidence="3">
    <location>
        <begin position="1257"/>
        <end position="1359"/>
    </location>
</feature>
<evidence type="ECO:0000313" key="5">
    <source>
        <dbReference type="Proteomes" id="UP000027135"/>
    </source>
</evidence>
<dbReference type="PANTHER" id="PTHR12156">
    <property type="entry name" value="PLECKSTRIN HOMOLOGY-LIKE DOMAIN, FAMILY B, MEMBER 3"/>
    <property type="match status" value="1"/>
</dbReference>
<feature type="region of interest" description="Disordered" evidence="2">
    <location>
        <begin position="572"/>
        <end position="614"/>
    </location>
</feature>
<reference evidence="4 5" key="1">
    <citation type="journal article" date="2014" name="Nat. Commun.">
        <title>Molecular traces of alternative social organization in a termite genome.</title>
        <authorList>
            <person name="Terrapon N."/>
            <person name="Li C."/>
            <person name="Robertson H.M."/>
            <person name="Ji L."/>
            <person name="Meng X."/>
            <person name="Booth W."/>
            <person name="Chen Z."/>
            <person name="Childers C.P."/>
            <person name="Glastad K.M."/>
            <person name="Gokhale K."/>
            <person name="Gowin J."/>
            <person name="Gronenberg W."/>
            <person name="Hermansen R.A."/>
            <person name="Hu H."/>
            <person name="Hunt B.G."/>
            <person name="Huylmans A.K."/>
            <person name="Khalil S.M."/>
            <person name="Mitchell R.D."/>
            <person name="Munoz-Torres M.C."/>
            <person name="Mustard J.A."/>
            <person name="Pan H."/>
            <person name="Reese J.T."/>
            <person name="Scharf M.E."/>
            <person name="Sun F."/>
            <person name="Vogel H."/>
            <person name="Xiao J."/>
            <person name="Yang W."/>
            <person name="Yang Z."/>
            <person name="Yang Z."/>
            <person name="Zhou J."/>
            <person name="Zhu J."/>
            <person name="Brent C.S."/>
            <person name="Elsik C.G."/>
            <person name="Goodisman M.A."/>
            <person name="Liberles D.A."/>
            <person name="Roe R.M."/>
            <person name="Vargo E.L."/>
            <person name="Vilcinskas A."/>
            <person name="Wang J."/>
            <person name="Bornberg-Bauer E."/>
            <person name="Korb J."/>
            <person name="Zhang G."/>
            <person name="Liebig J."/>
        </authorList>
    </citation>
    <scope>NUCLEOTIDE SEQUENCE [LARGE SCALE GENOMIC DNA]</scope>
    <source>
        <tissue evidence="4">Whole organism</tissue>
    </source>
</reference>
<feature type="compositionally biased region" description="Polar residues" evidence="2">
    <location>
        <begin position="690"/>
        <end position="712"/>
    </location>
</feature>
<dbReference type="eggNOG" id="ENOG502QPZY">
    <property type="taxonomic scope" value="Eukaryota"/>
</dbReference>
<feature type="region of interest" description="Disordered" evidence="2">
    <location>
        <begin position="434"/>
        <end position="497"/>
    </location>
</feature>
<feature type="region of interest" description="Disordered" evidence="2">
    <location>
        <begin position="689"/>
        <end position="713"/>
    </location>
</feature>
<feature type="compositionally biased region" description="Polar residues" evidence="2">
    <location>
        <begin position="576"/>
        <end position="599"/>
    </location>
</feature>
<keyword evidence="5" id="KW-1185">Reference proteome</keyword>
<feature type="region of interest" description="Disordered" evidence="2">
    <location>
        <begin position="370"/>
        <end position="393"/>
    </location>
</feature>
<evidence type="ECO:0000313" key="4">
    <source>
        <dbReference type="EMBL" id="KDR07384.1"/>
    </source>
</evidence>
<feature type="compositionally biased region" description="Polar residues" evidence="2">
    <location>
        <begin position="374"/>
        <end position="389"/>
    </location>
</feature>
<dbReference type="STRING" id="136037.A0A067QIX4"/>
<dbReference type="SUPFAM" id="SSF49879">
    <property type="entry name" value="SMAD/FHA domain"/>
    <property type="match status" value="1"/>
</dbReference>
<dbReference type="Gene3D" id="2.60.200.20">
    <property type="match status" value="1"/>
</dbReference>
<dbReference type="Pfam" id="PF00169">
    <property type="entry name" value="PH"/>
    <property type="match status" value="1"/>
</dbReference>
<evidence type="ECO:0000256" key="2">
    <source>
        <dbReference type="SAM" id="MobiDB-lite"/>
    </source>
</evidence>
<feature type="coiled-coil region" evidence="1">
    <location>
        <begin position="1090"/>
        <end position="1117"/>
    </location>
</feature>
<dbReference type="InterPro" id="IPR008984">
    <property type="entry name" value="SMAD_FHA_dom_sf"/>
</dbReference>
<dbReference type="InParanoid" id="A0A067QIX4"/>
<organism evidence="4 5">
    <name type="scientific">Zootermopsis nevadensis</name>
    <name type="common">Dampwood termite</name>
    <dbReference type="NCBI Taxonomy" id="136037"/>
    <lineage>
        <taxon>Eukaryota</taxon>
        <taxon>Metazoa</taxon>
        <taxon>Ecdysozoa</taxon>
        <taxon>Arthropoda</taxon>
        <taxon>Hexapoda</taxon>
        <taxon>Insecta</taxon>
        <taxon>Pterygota</taxon>
        <taxon>Neoptera</taxon>
        <taxon>Polyneoptera</taxon>
        <taxon>Dictyoptera</taxon>
        <taxon>Blattodea</taxon>
        <taxon>Blattoidea</taxon>
        <taxon>Termitoidae</taxon>
        <taxon>Termopsidae</taxon>
        <taxon>Zootermopsis</taxon>
    </lineage>
</organism>
<feature type="region of interest" description="Disordered" evidence="2">
    <location>
        <begin position="219"/>
        <end position="242"/>
    </location>
</feature>
<dbReference type="PROSITE" id="PS50003">
    <property type="entry name" value="PH_DOMAIN"/>
    <property type="match status" value="1"/>
</dbReference>
<feature type="coiled-coil region" evidence="1">
    <location>
        <begin position="816"/>
        <end position="958"/>
    </location>
</feature>
<protein>
    <recommendedName>
        <fullName evidence="3">PH domain-containing protein</fullName>
    </recommendedName>
</protein>
<dbReference type="Proteomes" id="UP000027135">
    <property type="component" value="Unassembled WGS sequence"/>
</dbReference>
<dbReference type="InterPro" id="IPR000253">
    <property type="entry name" value="FHA_dom"/>
</dbReference>
<sequence>MTSHHEGLEVVESGRALKVQTDAPHLVSLGGGRLSTAVTWHPLPQGPSVRGFDRGFETSSFLRCLGWNCFRRCHKFFCASEAKCLYRHVAGRSYCKVYQREIASDSNKTSAGRVTIGAGRDVDIALQGTGVEPLHCHIDNSNGVVTLHPVAEMTAVDGLRVKSATRLTQGCMLCVGRSNYLRFNHPAEARLMKSILPNTRISMVPLILYPGADGSEGFALERKPPVAPRRSPRDSWGDLSTSSSCASGDDCCVLGRVSRFELMAHTQNGRAAPNRLQHFSPKVFPAGCPTASSPASAVLGPARAPSVTNGTRSSPSLGDWLSSRVSRFELMAHTQNGRAAPNRLQHFSPKVFPAGCPTASSPASAVLGPARAPSVTNGTASGSPTLENCSSPTSTPIVVSVRARSATPTHASHLFSNTPPLVNGDFARGLSGVSRSVTSSPAFDRNRSTGSTRSLSPALVRSTDSSSHGSPAGYPSRLATPSPAFNRNPLPYSPGSAFRSVGHRRTLSADSDVRVSFASSNCSSLEELTARNDELEHKRKQAQEARMQEEEGERLERARLEEILNMCAEYERQAQSERQQNKPPLTPTLHQNRIKTNGSLPRDKRLVSPGATAGAPEDEVGEIFTFETSSTSVIGPYENVVIPAACAVVHPQSPRTRIRTIAPSAKDASEVIENRLAVSSDYEFVGSLPRSRTTQEMPGSAVSSTAVSNKSQTNDKGKFILPLEKERPEEHLNDRIDAVVISNKQAVSAPRKVNGEVRDVARDQEGKIQGDKVTRKEERGLDVGMSNEAAPEQKCGASQPEMKIEADRQNTSCGDVEQLRRERGKLLATMSGLKRKVADIEQQEEELLRELDMERALLEGEWQAQSEKLLQEEERLSVLRERVARLDEEMERRHARELRRQAEVKRRLEATEREIHSLEQEAAKCASSGNGERDRELTEALRQQHELLEAEKKAFEDLEFRQLEEEAGWLAGREELQRELVDMAARVETRGLRLRELEQQRLEIAQSAQEESRATERQLLDCLRRLEEVRRFLPMTLDVRSDRKQSSQDDLDRISRVTSGAPIEMGGGSLGRRTLESLQEIERNRQRHLAQQGSQVIEDERKRVQELKRQRVVHKDRTEIFRRINSAFIFDRRIEFANKNSPPYEFSPSIQYLRGAASFPCFPPPPPPTSLAVSESLNHKRVKSRVSLPPLPQMRTTHALVSISAIFKLVLFVIKQEAHQRPLTRYLPIRSESLNLRQHIESAGHQIELCPHASLDSTSCRGYLHKMGSKFHHWNRRWFVFDRVRRTFTYYSDRGEKKPRGGAYFQSIEEVYVDHLNSVKSPNPQLTFVVKTNERMYHLMAPSPEAMRIWVDVIFTGAEGYQEFEHGS</sequence>
<feature type="region of interest" description="Disordered" evidence="2">
    <location>
        <begin position="533"/>
        <end position="553"/>
    </location>
</feature>
<evidence type="ECO:0000256" key="1">
    <source>
        <dbReference type="SAM" id="Coils"/>
    </source>
</evidence>
<name>A0A067QIX4_ZOONE</name>
<keyword evidence="1" id="KW-0175">Coiled coil</keyword>
<dbReference type="SMART" id="SM00233">
    <property type="entry name" value="PH"/>
    <property type="match status" value="1"/>
</dbReference>
<dbReference type="OMA" id="DKKSPFQ"/>